<evidence type="ECO:0000313" key="2">
    <source>
        <dbReference type="Proteomes" id="UP000529783"/>
    </source>
</evidence>
<organism evidence="1 2">
    <name type="scientific">Actinomadura luteofluorescens</name>
    <dbReference type="NCBI Taxonomy" id="46163"/>
    <lineage>
        <taxon>Bacteria</taxon>
        <taxon>Bacillati</taxon>
        <taxon>Actinomycetota</taxon>
        <taxon>Actinomycetes</taxon>
        <taxon>Streptosporangiales</taxon>
        <taxon>Thermomonosporaceae</taxon>
        <taxon>Actinomadura</taxon>
    </lineage>
</organism>
<sequence length="154" mass="16953">MVDSILLEALSEVFKPLGFRKKSANWYRVSGDLYCVVSVQQSSWGGSCYVNIGFAPAVKVRAGWLPESKCLVRFRVDALASISREGLDLLSGEVAEAREEGDLRVDLVERVVSPVAQAINSIESIQDLKSLLHASVSDQVFIHSEIRDKLLAKC</sequence>
<gene>
    <name evidence="1" type="ORF">BJY14_003260</name>
</gene>
<name>A0A7Y9EGM0_9ACTN</name>
<evidence type="ECO:0000313" key="1">
    <source>
        <dbReference type="EMBL" id="NYD47277.1"/>
    </source>
</evidence>
<accession>A0A7Y9EGM0</accession>
<keyword evidence="2" id="KW-1185">Reference proteome</keyword>
<reference evidence="1 2" key="1">
    <citation type="submission" date="2020-07" db="EMBL/GenBank/DDBJ databases">
        <title>Sequencing the genomes of 1000 actinobacteria strains.</title>
        <authorList>
            <person name="Klenk H.-P."/>
        </authorList>
    </citation>
    <scope>NUCLEOTIDE SEQUENCE [LARGE SCALE GENOMIC DNA]</scope>
    <source>
        <strain evidence="1 2">DSM 40398</strain>
    </source>
</reference>
<dbReference type="Pfam" id="PF14137">
    <property type="entry name" value="DUF4304"/>
    <property type="match status" value="1"/>
</dbReference>
<dbReference type="EMBL" id="JACCBA010000001">
    <property type="protein sequence ID" value="NYD47277.1"/>
    <property type="molecule type" value="Genomic_DNA"/>
</dbReference>
<protein>
    <recommendedName>
        <fullName evidence="3">DUF4304 domain-containing protein</fullName>
    </recommendedName>
</protein>
<proteinExistence type="predicted"/>
<dbReference type="RefSeq" id="WP_179844377.1">
    <property type="nucleotide sequence ID" value="NZ_BAAASW010000013.1"/>
</dbReference>
<evidence type="ECO:0008006" key="3">
    <source>
        <dbReference type="Google" id="ProtNLM"/>
    </source>
</evidence>
<dbReference type="AlphaFoldDB" id="A0A7Y9EGM0"/>
<dbReference type="Proteomes" id="UP000529783">
    <property type="component" value="Unassembled WGS sequence"/>
</dbReference>
<comment type="caution">
    <text evidence="1">The sequence shown here is derived from an EMBL/GenBank/DDBJ whole genome shotgun (WGS) entry which is preliminary data.</text>
</comment>
<dbReference type="InterPro" id="IPR025412">
    <property type="entry name" value="DUF4304"/>
</dbReference>